<accession>A0ABQ3V6C2</accession>
<comment type="caution">
    <text evidence="1">The sequence shown here is derived from an EMBL/GenBank/DDBJ whole genome shotgun (WGS) entry which is preliminary data.</text>
</comment>
<evidence type="ECO:0008006" key="3">
    <source>
        <dbReference type="Google" id="ProtNLM"/>
    </source>
</evidence>
<protein>
    <recommendedName>
        <fullName evidence="3">MalT-like TPR region domain-containing protein</fullName>
    </recommendedName>
</protein>
<name>A0ABQ3V6C2_9CHLR</name>
<evidence type="ECO:0000313" key="2">
    <source>
        <dbReference type="Proteomes" id="UP000654345"/>
    </source>
</evidence>
<sequence length="265" mass="30279">MASVPPEAHIWRARLYWKRAATWTYSFALNHDPFYLRSLQEFEEAEHILTRVADPANPAWRDEWLALQFARIWRGSTDDIQAALEKARPVVEQHGTQEQRKLLAESVGISNAIRDRFVIPASRVDTWRATIAALEPTDNEAQRGIDLAVLGIGLVCAAQFDEAEEQLFQALRLGVRTGNTWVQNNCLTFLPFVFRGRGQVEEMRRILAQAQSIGIAPYNRIFSGHAAWIAWREGNLALTETCGRESLQEERSQQIRPNPFLWVGR</sequence>
<dbReference type="EMBL" id="BNJG01000005">
    <property type="protein sequence ID" value="GHO60444.1"/>
    <property type="molecule type" value="Genomic_DNA"/>
</dbReference>
<keyword evidence="2" id="KW-1185">Reference proteome</keyword>
<dbReference type="Proteomes" id="UP000654345">
    <property type="component" value="Unassembled WGS sequence"/>
</dbReference>
<reference evidence="1 2" key="1">
    <citation type="journal article" date="2021" name="Int. J. Syst. Evol. Microbiol.">
        <title>Reticulibacter mediterranei gen. nov., sp. nov., within the new family Reticulibacteraceae fam. nov., and Ktedonospora formicarum gen. nov., sp. nov., Ktedonobacter robiniae sp. nov., Dictyobacter formicarum sp. nov. and Dictyobacter arantiisoli sp. nov., belonging to the class Ktedonobacteria.</title>
        <authorList>
            <person name="Yabe S."/>
            <person name="Zheng Y."/>
            <person name="Wang C.M."/>
            <person name="Sakai Y."/>
            <person name="Abe K."/>
            <person name="Yokota A."/>
            <person name="Donadio S."/>
            <person name="Cavaletti L."/>
            <person name="Monciardini P."/>
        </authorList>
    </citation>
    <scope>NUCLEOTIDE SEQUENCE [LARGE SCALE GENOMIC DNA]</scope>
    <source>
        <strain evidence="1 2">SOSP1-30</strain>
    </source>
</reference>
<evidence type="ECO:0000313" key="1">
    <source>
        <dbReference type="EMBL" id="GHO60444.1"/>
    </source>
</evidence>
<dbReference type="RefSeq" id="WP_201376559.1">
    <property type="nucleotide sequence ID" value="NZ_BNJG01000005.1"/>
</dbReference>
<proteinExistence type="predicted"/>
<organism evidence="1 2">
    <name type="scientific">Ktedonobacter robiniae</name>
    <dbReference type="NCBI Taxonomy" id="2778365"/>
    <lineage>
        <taxon>Bacteria</taxon>
        <taxon>Bacillati</taxon>
        <taxon>Chloroflexota</taxon>
        <taxon>Ktedonobacteria</taxon>
        <taxon>Ktedonobacterales</taxon>
        <taxon>Ktedonobacteraceae</taxon>
        <taxon>Ktedonobacter</taxon>
    </lineage>
</organism>
<gene>
    <name evidence="1" type="ORF">KSB_89190</name>
</gene>